<dbReference type="OrthoDB" id="9776669at2"/>
<dbReference type="STRING" id="1123384.AJ81_08005"/>
<evidence type="ECO:0000313" key="2">
    <source>
        <dbReference type="Proteomes" id="UP000077469"/>
    </source>
</evidence>
<gene>
    <name evidence="1" type="ORF">AJ81_08005</name>
</gene>
<proteinExistence type="predicted"/>
<evidence type="ECO:0000313" key="1">
    <source>
        <dbReference type="EMBL" id="AJC74856.1"/>
    </source>
</evidence>
<dbReference type="KEGG" id="phy:AJ81_08005"/>
<dbReference type="EMBL" id="CP007141">
    <property type="protein sequence ID" value="AJC74856.1"/>
    <property type="molecule type" value="Genomic_DNA"/>
</dbReference>
<dbReference type="PATRIC" id="fig|1123384.7.peg.1604"/>
<reference evidence="1 2" key="1">
    <citation type="submission" date="2014-01" db="EMBL/GenBank/DDBJ databases">
        <title>Genome sequencing of Thermotog hypogea.</title>
        <authorList>
            <person name="Zhang X."/>
            <person name="Alvare G."/>
            <person name="Fristensky B."/>
            <person name="Chen L."/>
            <person name="Suen T."/>
            <person name="Chen Q."/>
            <person name="Ma K."/>
        </authorList>
    </citation>
    <scope>NUCLEOTIDE SEQUENCE [LARGE SCALE GENOMIC DNA]</scope>
    <source>
        <strain evidence="1 2">DSM 11164</strain>
    </source>
</reference>
<sequence>MRKLLIVLLVVSLLSVGVAQKWPAQLRFVSGPSGGTWFALGGTLAGMWTESVIPMTENSVPQALLLQGNG</sequence>
<dbReference type="AlphaFoldDB" id="A0A0X1KUH2"/>
<accession>A0A0X1KUH2</accession>
<evidence type="ECO:0008006" key="3">
    <source>
        <dbReference type="Google" id="ProtNLM"/>
    </source>
</evidence>
<dbReference type="PaxDb" id="1123384-AJ81_08005"/>
<keyword evidence="2" id="KW-1185">Reference proteome</keyword>
<name>A0A0X1KUH2_9THEM</name>
<dbReference type="RefSeq" id="WP_031505014.1">
    <property type="nucleotide sequence ID" value="NC_022795.1"/>
</dbReference>
<protein>
    <recommendedName>
        <fullName evidence="3">C4-dicarboxylate ABC transporter substrate-binding protein</fullName>
    </recommendedName>
</protein>
<organism evidence="1 2">
    <name type="scientific">Pseudothermotoga hypogea DSM 11164 = NBRC 106472</name>
    <dbReference type="NCBI Taxonomy" id="1123384"/>
    <lineage>
        <taxon>Bacteria</taxon>
        <taxon>Thermotogati</taxon>
        <taxon>Thermotogota</taxon>
        <taxon>Thermotogae</taxon>
        <taxon>Thermotogales</taxon>
        <taxon>Thermotogaceae</taxon>
        <taxon>Pseudothermotoga</taxon>
    </lineage>
</organism>
<dbReference type="Proteomes" id="UP000077469">
    <property type="component" value="Chromosome"/>
</dbReference>